<dbReference type="InterPro" id="IPR052189">
    <property type="entry name" value="L-asp_N-monooxygenase_NS-form"/>
</dbReference>
<sequence length="483" mass="53858">MKTVAIIGGGFSGTLTAINLSRLSHQPLRVVLINTTHPLGRGVAYGTKRSEHLLNVAARNMSAVPDHPDHFMEWLRTRTDYVDLPEAELRESFIPRCIYGDYIRSILLGYLDPIDEHHLVEIEMIEDEAIDVVVENEDSVEVLLSNGDSIQANRVLLATGNQPPAPMPSKEPDFEHAAYCDNPWSNWAAKIPENDQPIVVLGTGLTMVDVFLTLMEKEWTGKIIAISRNGMIPQSHFCGIEYPDFLPEHPENIGLENLVKLLEDHCQQLSEQGENPGIIVDRLRPYTQQIWQGFSLAEKQQFMKKYAARWNVIRHRIAQSIHKKLTGKISNGQVSIVKGTITDVSAANENVNVTICKLNGETETISGGLVINCTGPKSGYSETTLPLFANLLQRGLIRSDELDMGIEVGPDFAVVDADGQSSSFLYSMGPLMKGMLWETIAVPELRGQSMRVAQVLLDEVAPEQIGKDFRFSVEEEHVIEYYI</sequence>
<dbReference type="Gene3D" id="3.50.50.60">
    <property type="entry name" value="FAD/NAD(P)-binding domain"/>
    <property type="match status" value="2"/>
</dbReference>
<reference evidence="2" key="1">
    <citation type="submission" date="2018-06" db="EMBL/GenBank/DDBJ databases">
        <authorList>
            <person name="Zhirakovskaya E."/>
        </authorList>
    </citation>
    <scope>NUCLEOTIDE SEQUENCE</scope>
</reference>
<dbReference type="InterPro" id="IPR038732">
    <property type="entry name" value="HpyO/CreE_NAD-binding"/>
</dbReference>
<gene>
    <name evidence="2" type="ORF">MNBD_PLANCTO02-1905</name>
</gene>
<evidence type="ECO:0000259" key="1">
    <source>
        <dbReference type="Pfam" id="PF13454"/>
    </source>
</evidence>
<accession>A0A3B1DZT3</accession>
<organism evidence="2">
    <name type="scientific">hydrothermal vent metagenome</name>
    <dbReference type="NCBI Taxonomy" id="652676"/>
    <lineage>
        <taxon>unclassified sequences</taxon>
        <taxon>metagenomes</taxon>
        <taxon>ecological metagenomes</taxon>
    </lineage>
</organism>
<proteinExistence type="predicted"/>
<dbReference type="PRINTS" id="PR00368">
    <property type="entry name" value="FADPNR"/>
</dbReference>
<feature type="domain" description="FAD-dependent urate hydroxylase HpyO/Asp monooxygenase CreE-like FAD/NAD(P)-binding" evidence="1">
    <location>
        <begin position="5"/>
        <end position="162"/>
    </location>
</feature>
<dbReference type="Pfam" id="PF13454">
    <property type="entry name" value="NAD_binding_9"/>
    <property type="match status" value="1"/>
</dbReference>
<evidence type="ECO:0000313" key="2">
    <source>
        <dbReference type="EMBL" id="VAX41280.1"/>
    </source>
</evidence>
<dbReference type="AlphaFoldDB" id="A0A3B1DZT3"/>
<name>A0A3B1DZT3_9ZZZZ</name>
<dbReference type="InterPro" id="IPR036188">
    <property type="entry name" value="FAD/NAD-bd_sf"/>
</dbReference>
<dbReference type="EMBL" id="UOGL01000527">
    <property type="protein sequence ID" value="VAX41280.1"/>
    <property type="molecule type" value="Genomic_DNA"/>
</dbReference>
<dbReference type="PANTHER" id="PTHR40254">
    <property type="entry name" value="BLR0577 PROTEIN"/>
    <property type="match status" value="1"/>
</dbReference>
<dbReference type="SUPFAM" id="SSF51905">
    <property type="entry name" value="FAD/NAD(P)-binding domain"/>
    <property type="match status" value="1"/>
</dbReference>
<dbReference type="PANTHER" id="PTHR40254:SF1">
    <property type="entry name" value="BLR0577 PROTEIN"/>
    <property type="match status" value="1"/>
</dbReference>
<protein>
    <recommendedName>
        <fullName evidence="1">FAD-dependent urate hydroxylase HpyO/Asp monooxygenase CreE-like FAD/NAD(P)-binding domain-containing protein</fullName>
    </recommendedName>
</protein>